<evidence type="ECO:0000313" key="2">
    <source>
        <dbReference type="EMBL" id="CAA9578471.1"/>
    </source>
</evidence>
<dbReference type="Gene3D" id="3.40.50.300">
    <property type="entry name" value="P-loop containing nucleotide triphosphate hydrolases"/>
    <property type="match status" value="1"/>
</dbReference>
<dbReference type="InterPro" id="IPR000863">
    <property type="entry name" value="Sulfotransferase_dom"/>
</dbReference>
<dbReference type="Pfam" id="PF00685">
    <property type="entry name" value="Sulfotransfer_1"/>
    <property type="match status" value="1"/>
</dbReference>
<organism evidence="2">
    <name type="scientific">uncultured Thermomicrobiales bacterium</name>
    <dbReference type="NCBI Taxonomy" id="1645740"/>
    <lineage>
        <taxon>Bacteria</taxon>
        <taxon>Pseudomonadati</taxon>
        <taxon>Thermomicrobiota</taxon>
        <taxon>Thermomicrobia</taxon>
        <taxon>Thermomicrobiales</taxon>
        <taxon>environmental samples</taxon>
    </lineage>
</organism>
<feature type="domain" description="Sulfotransferase" evidence="1">
    <location>
        <begin position="29"/>
        <end position="116"/>
    </location>
</feature>
<proteinExistence type="predicted"/>
<sequence length="116" mass="12716">MDTPQAPRRRYRSIVADSGRWDGFAFRPGDVVVSTPAKCGTTWTQMLCALLVFDGPAFPAPLGEVSPWLDMCNQPLAEVTAALAAQTHRRFVKTHTPLDGLPLHPDVTYLVVGRDP</sequence>
<evidence type="ECO:0000259" key="1">
    <source>
        <dbReference type="Pfam" id="PF00685"/>
    </source>
</evidence>
<dbReference type="GO" id="GO:0008146">
    <property type="term" value="F:sulfotransferase activity"/>
    <property type="evidence" value="ECO:0007669"/>
    <property type="project" value="InterPro"/>
</dbReference>
<gene>
    <name evidence="2" type="ORF">AVDCRST_MAG59-4370</name>
</gene>
<name>A0A6J4VHZ9_9BACT</name>
<dbReference type="EMBL" id="CADCWF010000323">
    <property type="protein sequence ID" value="CAA9578471.1"/>
    <property type="molecule type" value="Genomic_DNA"/>
</dbReference>
<accession>A0A6J4VHZ9</accession>
<dbReference type="SUPFAM" id="SSF52540">
    <property type="entry name" value="P-loop containing nucleoside triphosphate hydrolases"/>
    <property type="match status" value="1"/>
</dbReference>
<reference evidence="2" key="1">
    <citation type="submission" date="2020-02" db="EMBL/GenBank/DDBJ databases">
        <authorList>
            <person name="Meier V. D."/>
        </authorList>
    </citation>
    <scope>NUCLEOTIDE SEQUENCE</scope>
    <source>
        <strain evidence="2">AVDCRST_MAG59</strain>
    </source>
</reference>
<feature type="non-terminal residue" evidence="2">
    <location>
        <position position="116"/>
    </location>
</feature>
<protein>
    <submittedName>
        <fullName evidence="2">Glycolipid sulfotransferase</fullName>
    </submittedName>
</protein>
<dbReference type="InterPro" id="IPR027417">
    <property type="entry name" value="P-loop_NTPase"/>
</dbReference>
<keyword evidence="2" id="KW-0808">Transferase</keyword>
<dbReference type="AlphaFoldDB" id="A0A6J4VHZ9"/>